<proteinExistence type="predicted"/>
<dbReference type="VEuPathDB" id="ToxoDB:BESB_045620"/>
<dbReference type="InterPro" id="IPR002820">
    <property type="entry name" value="Mopterin_CF_biosynth-C_dom"/>
</dbReference>
<protein>
    <submittedName>
        <fullName evidence="5">MoaC family protein</fullName>
    </submittedName>
</protein>
<sequence length="380" mass="40731">MGHGGAFLLFVARLSLRRDTGDAFRHTQSRRLASSLTKPQSSVALPAPSLESAAKQSQRPSLGLPASFCSRARSSATRQRIRRVSLRDAGERETGSKRGKGAARGFSVHLDAAETTEGSGEIRAGDVSADKGRCFSHFDPASGKPRMVDVAWKHPSVRTAEAEAQVLLSHEVYVQLTRGREVATDLVSWQTSRNSGQDDGERRSTCGAPDSSGASRADKGQESSRTSPHLEPEALIRPCSPNKGDVFAVAELAGIAAAKQTSSLIPLCHNIPLSSIDVSCSLVPSLEKRCRDEARNSDFETEAQSGCVVTIRSRVKCVGSTGVEMEAIVAASVAALTIYDMCKSLDKSIRIEAVRLISKTGGTEEKQIRQGVTHKPHLKE</sequence>
<dbReference type="UniPathway" id="UPA00344"/>
<feature type="domain" description="Molybdopterin cofactor biosynthesis C (MoaC)" evidence="4">
    <location>
        <begin position="235"/>
        <end position="362"/>
    </location>
</feature>
<dbReference type="KEGG" id="bbes:BESB_045620"/>
<dbReference type="STRING" id="94643.A0A2A9MLM4"/>
<dbReference type="GO" id="GO:0006777">
    <property type="term" value="P:Mo-molybdopterin cofactor biosynthetic process"/>
    <property type="evidence" value="ECO:0007669"/>
    <property type="project" value="UniProtKB-KW"/>
</dbReference>
<keyword evidence="2" id="KW-0501">Molybdenum cofactor biosynthesis</keyword>
<feature type="region of interest" description="Disordered" evidence="3">
    <location>
        <begin position="188"/>
        <end position="238"/>
    </location>
</feature>
<dbReference type="SUPFAM" id="SSF55040">
    <property type="entry name" value="Molybdenum cofactor biosynthesis protein C, MoaC"/>
    <property type="match status" value="1"/>
</dbReference>
<comment type="pathway">
    <text evidence="1">Cofactor biosynthesis; molybdopterin biosynthesis.</text>
</comment>
<dbReference type="GeneID" id="40309492"/>
<dbReference type="AlphaFoldDB" id="A0A2A9MLM4"/>
<feature type="compositionally biased region" description="Polar residues" evidence="3">
    <location>
        <begin position="188"/>
        <end position="197"/>
    </location>
</feature>
<organism evidence="5 6">
    <name type="scientific">Besnoitia besnoiti</name>
    <name type="common">Apicomplexan protozoan</name>
    <dbReference type="NCBI Taxonomy" id="94643"/>
    <lineage>
        <taxon>Eukaryota</taxon>
        <taxon>Sar</taxon>
        <taxon>Alveolata</taxon>
        <taxon>Apicomplexa</taxon>
        <taxon>Conoidasida</taxon>
        <taxon>Coccidia</taxon>
        <taxon>Eucoccidiorida</taxon>
        <taxon>Eimeriorina</taxon>
        <taxon>Sarcocystidae</taxon>
        <taxon>Besnoitia</taxon>
    </lineage>
</organism>
<dbReference type="Pfam" id="PF01967">
    <property type="entry name" value="MoaC"/>
    <property type="match status" value="1"/>
</dbReference>
<dbReference type="InterPro" id="IPR036522">
    <property type="entry name" value="MoaC_sf"/>
</dbReference>
<dbReference type="OrthoDB" id="429626at2759"/>
<evidence type="ECO:0000256" key="3">
    <source>
        <dbReference type="SAM" id="MobiDB-lite"/>
    </source>
</evidence>
<keyword evidence="6" id="KW-1185">Reference proteome</keyword>
<feature type="region of interest" description="Disordered" evidence="3">
    <location>
        <begin position="30"/>
        <end position="103"/>
    </location>
</feature>
<comment type="caution">
    <text evidence="5">The sequence shown here is derived from an EMBL/GenBank/DDBJ whole genome shotgun (WGS) entry which is preliminary data.</text>
</comment>
<feature type="compositionally biased region" description="Polar residues" evidence="3">
    <location>
        <begin position="30"/>
        <end position="43"/>
    </location>
</feature>
<feature type="compositionally biased region" description="Basic and acidic residues" evidence="3">
    <location>
        <begin position="85"/>
        <end position="96"/>
    </location>
</feature>
<dbReference type="Proteomes" id="UP000224006">
    <property type="component" value="Chromosome III"/>
</dbReference>
<evidence type="ECO:0000313" key="5">
    <source>
        <dbReference type="EMBL" id="PFH36370.1"/>
    </source>
</evidence>
<dbReference type="RefSeq" id="XP_029220379.1">
    <property type="nucleotide sequence ID" value="XM_029363013.1"/>
</dbReference>
<name>A0A2A9MLM4_BESBE</name>
<gene>
    <name evidence="5" type="ORF">BESB_045620</name>
</gene>
<evidence type="ECO:0000259" key="4">
    <source>
        <dbReference type="Pfam" id="PF01967"/>
    </source>
</evidence>
<evidence type="ECO:0000256" key="2">
    <source>
        <dbReference type="ARBA" id="ARBA00023150"/>
    </source>
</evidence>
<feature type="compositionally biased region" description="Basic and acidic residues" evidence="3">
    <location>
        <begin position="216"/>
        <end position="234"/>
    </location>
</feature>
<evidence type="ECO:0000313" key="6">
    <source>
        <dbReference type="Proteomes" id="UP000224006"/>
    </source>
</evidence>
<dbReference type="Gene3D" id="3.30.70.640">
    <property type="entry name" value="Molybdopterin cofactor biosynthesis C (MoaC) domain"/>
    <property type="match status" value="1"/>
</dbReference>
<accession>A0A2A9MLM4</accession>
<dbReference type="EMBL" id="NWUJ01000003">
    <property type="protein sequence ID" value="PFH36370.1"/>
    <property type="molecule type" value="Genomic_DNA"/>
</dbReference>
<reference evidence="5 6" key="1">
    <citation type="submission" date="2017-09" db="EMBL/GenBank/DDBJ databases">
        <title>Genome sequencing of Besnoitia besnoiti strain Bb-Ger1.</title>
        <authorList>
            <person name="Schares G."/>
            <person name="Venepally P."/>
            <person name="Lorenzi H.A."/>
        </authorList>
    </citation>
    <scope>NUCLEOTIDE SEQUENCE [LARGE SCALE GENOMIC DNA]</scope>
    <source>
        <strain evidence="5 6">Bb-Ger1</strain>
    </source>
</reference>
<evidence type="ECO:0000256" key="1">
    <source>
        <dbReference type="ARBA" id="ARBA00005046"/>
    </source>
</evidence>